<dbReference type="PANTHER" id="PTHR43029">
    <property type="entry name" value="AMMONIUM TRANSPORTER MEP2"/>
    <property type="match status" value="1"/>
</dbReference>
<comment type="similarity">
    <text evidence="2 6">Belongs to the ammonia transporter channel (TC 1.A.11.2) family.</text>
</comment>
<dbReference type="KEGG" id="mlr:MELLADRAFT_39054"/>
<dbReference type="AlphaFoldDB" id="F4S1C0"/>
<keyword evidence="6" id="KW-0924">Ammonia transport</keyword>
<feature type="transmembrane region" description="Helical" evidence="6">
    <location>
        <begin position="138"/>
        <end position="159"/>
    </location>
</feature>
<evidence type="ECO:0000256" key="2">
    <source>
        <dbReference type="ARBA" id="ARBA00005887"/>
    </source>
</evidence>
<dbReference type="EMBL" id="GL883137">
    <property type="protein sequence ID" value="EGG01588.1"/>
    <property type="molecule type" value="Genomic_DNA"/>
</dbReference>
<dbReference type="Proteomes" id="UP000001072">
    <property type="component" value="Unassembled WGS sequence"/>
</dbReference>
<keyword evidence="9" id="KW-1185">Reference proteome</keyword>
<dbReference type="OrthoDB" id="534912at2759"/>
<dbReference type="GeneID" id="18927774"/>
<feature type="transmembrane region" description="Helical" evidence="6">
    <location>
        <begin position="355"/>
        <end position="373"/>
    </location>
</feature>
<dbReference type="STRING" id="747676.F4S1C0"/>
<feature type="transmembrane region" description="Helical" evidence="6">
    <location>
        <begin position="171"/>
        <end position="189"/>
    </location>
</feature>
<reference evidence="9" key="1">
    <citation type="journal article" date="2011" name="Proc. Natl. Acad. Sci. U.S.A.">
        <title>Obligate biotrophy features unraveled by the genomic analysis of rust fungi.</title>
        <authorList>
            <person name="Duplessis S."/>
            <person name="Cuomo C.A."/>
            <person name="Lin Y.-C."/>
            <person name="Aerts A."/>
            <person name="Tisserant E."/>
            <person name="Veneault-Fourrey C."/>
            <person name="Joly D.L."/>
            <person name="Hacquard S."/>
            <person name="Amselem J."/>
            <person name="Cantarel B.L."/>
            <person name="Chiu R."/>
            <person name="Coutinho P.M."/>
            <person name="Feau N."/>
            <person name="Field M."/>
            <person name="Frey P."/>
            <person name="Gelhaye E."/>
            <person name="Goldberg J."/>
            <person name="Grabherr M.G."/>
            <person name="Kodira C.D."/>
            <person name="Kohler A."/>
            <person name="Kuees U."/>
            <person name="Lindquist E.A."/>
            <person name="Lucas S.M."/>
            <person name="Mago R."/>
            <person name="Mauceli E."/>
            <person name="Morin E."/>
            <person name="Murat C."/>
            <person name="Pangilinan J.L."/>
            <person name="Park R."/>
            <person name="Pearson M."/>
            <person name="Quesneville H."/>
            <person name="Rouhier N."/>
            <person name="Sakthikumar S."/>
            <person name="Salamov A.A."/>
            <person name="Schmutz J."/>
            <person name="Selles B."/>
            <person name="Shapiro H."/>
            <person name="Tanguay P."/>
            <person name="Tuskan G.A."/>
            <person name="Henrissat B."/>
            <person name="Van de Peer Y."/>
            <person name="Rouze P."/>
            <person name="Ellis J.G."/>
            <person name="Dodds P.N."/>
            <person name="Schein J.E."/>
            <person name="Zhong S."/>
            <person name="Hamelin R.C."/>
            <person name="Grigoriev I.V."/>
            <person name="Szabo L.J."/>
            <person name="Martin F."/>
        </authorList>
    </citation>
    <scope>NUCLEOTIDE SEQUENCE [LARGE SCALE GENOMIC DNA]</scope>
    <source>
        <strain evidence="9">98AG31 / pathotype 3-4-7</strain>
    </source>
</reference>
<dbReference type="InterPro" id="IPR029020">
    <property type="entry name" value="Ammonium/urea_transptr"/>
</dbReference>
<comment type="subcellular location">
    <subcellularLocation>
        <location evidence="6">Cell membrane</location>
        <topology evidence="6">Multi-pass membrane protein</topology>
    </subcellularLocation>
    <subcellularLocation>
        <location evidence="1">Membrane</location>
        <topology evidence="1">Multi-pass membrane protein</topology>
    </subcellularLocation>
</comment>
<evidence type="ECO:0000259" key="7">
    <source>
        <dbReference type="Pfam" id="PF00909"/>
    </source>
</evidence>
<dbReference type="NCBIfam" id="TIGR00836">
    <property type="entry name" value="amt"/>
    <property type="match status" value="1"/>
</dbReference>
<dbReference type="HOGENOM" id="CLU_000445_33_0_1"/>
<keyword evidence="3 6" id="KW-0812">Transmembrane</keyword>
<dbReference type="SUPFAM" id="SSF111352">
    <property type="entry name" value="Ammonium transporter"/>
    <property type="match status" value="1"/>
</dbReference>
<feature type="transmembrane region" description="Helical" evidence="6">
    <location>
        <begin position="81"/>
        <end position="99"/>
    </location>
</feature>
<evidence type="ECO:0000256" key="6">
    <source>
        <dbReference type="RuleBase" id="RU362002"/>
    </source>
</evidence>
<dbReference type="Gene3D" id="1.10.3430.10">
    <property type="entry name" value="Ammonium transporter AmtB like domains"/>
    <property type="match status" value="1"/>
</dbReference>
<keyword evidence="5 6" id="KW-0472">Membrane</keyword>
<feature type="transmembrane region" description="Helical" evidence="6">
    <location>
        <begin position="48"/>
        <end position="69"/>
    </location>
</feature>
<keyword evidence="4 6" id="KW-1133">Transmembrane helix</keyword>
<organism evidence="9">
    <name type="scientific">Melampsora larici-populina (strain 98AG31 / pathotype 3-4-7)</name>
    <name type="common">Poplar leaf rust fungus</name>
    <dbReference type="NCBI Taxonomy" id="747676"/>
    <lineage>
        <taxon>Eukaryota</taxon>
        <taxon>Fungi</taxon>
        <taxon>Dikarya</taxon>
        <taxon>Basidiomycota</taxon>
        <taxon>Pucciniomycotina</taxon>
        <taxon>Pucciniomycetes</taxon>
        <taxon>Pucciniales</taxon>
        <taxon>Melampsoraceae</taxon>
        <taxon>Melampsora</taxon>
    </lineage>
</organism>
<keyword evidence="6" id="KW-0813">Transport</keyword>
<dbReference type="VEuPathDB" id="FungiDB:MELLADRAFT_39054"/>
<accession>F4S1C0</accession>
<feature type="transmembrane region" description="Helical" evidence="6">
    <location>
        <begin position="270"/>
        <end position="290"/>
    </location>
</feature>
<protein>
    <recommendedName>
        <fullName evidence="6">Ammonium transporter</fullName>
    </recommendedName>
</protein>
<evidence type="ECO:0000256" key="1">
    <source>
        <dbReference type="ARBA" id="ARBA00004141"/>
    </source>
</evidence>
<evidence type="ECO:0000256" key="3">
    <source>
        <dbReference type="ARBA" id="ARBA00022692"/>
    </source>
</evidence>
<feature type="transmembrane region" description="Helical" evidence="6">
    <location>
        <begin position="243"/>
        <end position="264"/>
    </location>
</feature>
<feature type="domain" description="Ammonium transporter AmtB-like" evidence="7">
    <location>
        <begin position="49"/>
        <end position="452"/>
    </location>
</feature>
<feature type="transmembrane region" description="Helical" evidence="6">
    <location>
        <begin position="201"/>
        <end position="223"/>
    </location>
</feature>
<evidence type="ECO:0000313" key="9">
    <source>
        <dbReference type="Proteomes" id="UP000001072"/>
    </source>
</evidence>
<sequence length="470" mass="50795">MAMISYGILADANSSDFLGRASILSTKGTDVLAIQADATIFAYNPGDIAWVLVTSAMIWFMVPGIAFLYSGTVQGKNALSLLLLPMLAMAVVSIQWWFWGYSLAFSPHANAFIGDLSHIGFENVLSEPEHSTFNKVPGIVFALFQQQQAALVGAVAIGAAAERGRIGPSMIFLFVWATLVYCPLVAWMYNEAGWAFKWGILDYGGGVTMEICSGMTGLAYSIFIGRRRGYGMHKHHPHNVPHVALGTAFLWFGWLGLNGAGTFAANVKAALVMVNTHLAACAGGLVWIIMDFRLDGKWTLVGFCLGAISGMVSITPAGYVGASASVLIGAIASAISNTTVNFRHKLPWDDGLDIFGGHAISGVVGVILTGVFASKSIAQSDGHTIVEGGMIDKNYKQMYKQLVWVLVGSAWSFVVTYLIMMVINRIPYCHFRATEESEVLGMDEDQSGERAYVRNSSPHFLLSSLNLFHF</sequence>
<dbReference type="InterPro" id="IPR001905">
    <property type="entry name" value="Ammonium_transpt"/>
</dbReference>
<dbReference type="PANTHER" id="PTHR43029:SF1">
    <property type="entry name" value="AMMONIUM TRANSPORTER AMTB-LIKE DOMAIN-CONTAINING PROTEIN"/>
    <property type="match status" value="1"/>
</dbReference>
<feature type="transmembrane region" description="Helical" evidence="6">
    <location>
        <begin position="302"/>
        <end position="335"/>
    </location>
</feature>
<evidence type="ECO:0000256" key="5">
    <source>
        <dbReference type="ARBA" id="ARBA00023136"/>
    </source>
</evidence>
<evidence type="ECO:0000256" key="4">
    <source>
        <dbReference type="ARBA" id="ARBA00022989"/>
    </source>
</evidence>
<dbReference type="GO" id="GO:0005886">
    <property type="term" value="C:plasma membrane"/>
    <property type="evidence" value="ECO:0007669"/>
    <property type="project" value="UniProtKB-SubCell"/>
</dbReference>
<gene>
    <name evidence="8" type="ORF">MELLADRAFT_39054</name>
</gene>
<dbReference type="eggNOG" id="KOG0682">
    <property type="taxonomic scope" value="Eukaryota"/>
</dbReference>
<dbReference type="Pfam" id="PF00909">
    <property type="entry name" value="Ammonium_transp"/>
    <property type="match status" value="1"/>
</dbReference>
<name>F4S1C0_MELLP</name>
<dbReference type="GO" id="GO:0008519">
    <property type="term" value="F:ammonium channel activity"/>
    <property type="evidence" value="ECO:0007669"/>
    <property type="project" value="InterPro"/>
</dbReference>
<proteinExistence type="inferred from homology"/>
<evidence type="ECO:0000313" key="8">
    <source>
        <dbReference type="EMBL" id="EGG01588.1"/>
    </source>
</evidence>
<feature type="transmembrane region" description="Helical" evidence="6">
    <location>
        <begin position="402"/>
        <end position="423"/>
    </location>
</feature>
<dbReference type="RefSeq" id="XP_007415179.1">
    <property type="nucleotide sequence ID" value="XM_007415117.1"/>
</dbReference>
<dbReference type="InParanoid" id="F4S1C0"/>
<dbReference type="InterPro" id="IPR024041">
    <property type="entry name" value="NH4_transpt_AmtB-like_dom"/>
</dbReference>